<evidence type="ECO:0000256" key="9">
    <source>
        <dbReference type="ARBA" id="ARBA00022842"/>
    </source>
</evidence>
<dbReference type="GO" id="GO:0071920">
    <property type="term" value="C:cleavage body"/>
    <property type="evidence" value="ECO:0007669"/>
    <property type="project" value="EnsemblFungi"/>
</dbReference>
<feature type="binding site" evidence="13">
    <location>
        <position position="102"/>
    </location>
    <ligand>
        <name>Mg(2+)</name>
        <dbReference type="ChEBI" id="CHEBI:18420"/>
        <label>2</label>
        <note>catalytic</note>
    </ligand>
</feature>
<evidence type="ECO:0000256" key="13">
    <source>
        <dbReference type="PIRSR" id="PIRSR018425-2"/>
    </source>
</evidence>
<dbReference type="VEuPathDB" id="FungiDB:HGUI_00074"/>
<feature type="binding site" evidence="12">
    <location>
        <begin position="100"/>
        <end position="102"/>
    </location>
    <ligand>
        <name>ATP</name>
        <dbReference type="ChEBI" id="CHEBI:30616"/>
    </ligand>
</feature>
<dbReference type="PANTHER" id="PTHR10682:SF10">
    <property type="entry name" value="POLYNUCLEOTIDE ADENYLYLTRANSFERASE"/>
    <property type="match status" value="1"/>
</dbReference>
<evidence type="ECO:0000256" key="8">
    <source>
        <dbReference type="ARBA" id="ARBA00022840"/>
    </source>
</evidence>
<keyword evidence="9 13" id="KW-0460">Magnesium</keyword>
<feature type="domain" description="Poly(A) polymerase nucleotidyltransferase" evidence="17">
    <location>
        <begin position="8"/>
        <end position="201"/>
    </location>
</feature>
<dbReference type="FunFam" id="1.10.1410.10:FF:000001">
    <property type="entry name" value="Putative poly(A) polymerase gamma"/>
    <property type="match status" value="1"/>
</dbReference>
<feature type="compositionally biased region" description="Basic and acidic residues" evidence="14">
    <location>
        <begin position="571"/>
        <end position="580"/>
    </location>
</feature>
<feature type="binding site" evidence="13">
    <location>
        <position position="154"/>
    </location>
    <ligand>
        <name>Mg(2+)</name>
        <dbReference type="ChEBI" id="CHEBI:18420"/>
        <label>2</label>
        <note>catalytic</note>
    </ligand>
</feature>
<feature type="region of interest" description="Disordered" evidence="14">
    <location>
        <begin position="638"/>
        <end position="664"/>
    </location>
</feature>
<dbReference type="Gene3D" id="1.10.1410.10">
    <property type="match status" value="1"/>
</dbReference>
<feature type="compositionally biased region" description="Basic residues" evidence="14">
    <location>
        <begin position="554"/>
        <end position="570"/>
    </location>
</feature>
<dbReference type="GO" id="GO:1990817">
    <property type="term" value="F:poly(A) RNA polymerase activity"/>
    <property type="evidence" value="ECO:0007669"/>
    <property type="project" value="UniProtKB-UniRule"/>
</dbReference>
<comment type="similarity">
    <text evidence="3 11">Belongs to the poly(A) polymerase family.</text>
</comment>
<evidence type="ECO:0000259" key="15">
    <source>
        <dbReference type="Pfam" id="PF04926"/>
    </source>
</evidence>
<accession>A0A1L0ATI5</accession>
<dbReference type="GO" id="GO:0000287">
    <property type="term" value="F:magnesium ion binding"/>
    <property type="evidence" value="ECO:0007669"/>
    <property type="project" value="EnsemblFungi"/>
</dbReference>
<evidence type="ECO:0000256" key="2">
    <source>
        <dbReference type="ARBA" id="ARBA00004123"/>
    </source>
</evidence>
<dbReference type="GO" id="GO:1990251">
    <property type="term" value="C:nuclear exosome focus"/>
    <property type="evidence" value="ECO:0007669"/>
    <property type="project" value="EnsemblFungi"/>
</dbReference>
<dbReference type="OrthoDB" id="412748at2759"/>
<evidence type="ECO:0000259" key="16">
    <source>
        <dbReference type="Pfam" id="PF04928"/>
    </source>
</evidence>
<dbReference type="CDD" id="cd05402">
    <property type="entry name" value="NT_PAP_TUTase"/>
    <property type="match status" value="1"/>
</dbReference>
<evidence type="ECO:0000256" key="10">
    <source>
        <dbReference type="ARBA" id="ARBA00023242"/>
    </source>
</evidence>
<keyword evidence="7 11" id="KW-0547">Nucleotide-binding</keyword>
<dbReference type="Pfam" id="PF20750">
    <property type="entry name" value="PAP_NTPase"/>
    <property type="match status" value="1"/>
</dbReference>
<evidence type="ECO:0000256" key="12">
    <source>
        <dbReference type="PIRSR" id="PIRSR018425-1"/>
    </source>
</evidence>
<dbReference type="InterPro" id="IPR007010">
    <property type="entry name" value="PolA_pol_RNA-bd_dom"/>
</dbReference>
<evidence type="ECO:0000256" key="6">
    <source>
        <dbReference type="ARBA" id="ARBA00022723"/>
    </source>
</evidence>
<dbReference type="GO" id="GO:0033620">
    <property type="term" value="C:Mei2 nuclear dot complex"/>
    <property type="evidence" value="ECO:0007669"/>
    <property type="project" value="EnsemblFungi"/>
</dbReference>
<feature type="binding site" evidence="12">
    <location>
        <position position="154"/>
    </location>
    <ligand>
        <name>ATP</name>
        <dbReference type="ChEBI" id="CHEBI:30616"/>
    </ligand>
</feature>
<sequence>MSQNQKWGISIPLSYDKPTAAEEKLNIQLFQLLKDERSFETKAETDKRVKVIQVMKELARKFVFEASLSKGMSESMARDAGGCVYTFGSYRLGVHGPGSDIDTLIVVPKHISREDFFTFMVPILKERPELEEIQPVSEAFVPIIKMEFDGISIDLICGKVDLAQVHSDLTLTDTSILRNIDDKDLRALNGTRVTDDILKSVPSKSNFRLALRFIKLWAQKRGIYANVFGFPGGVAWAMLVAKVCQVYPNANSATIVQKFFSFYYNWKWPQPVLLKSIETNRLPFRVWNPTKSNQDRFHKMPVITPSYPSMCATHNITESNKTVILREFKRGIEISNEITAGTKTWKDLIVKHDFFHRYTIYLILLATTKGTEEEHLKWSGCVESKVRLLASKLENTPSIDLAQPHNDYYETTYAYNEDNDAETILAKFGYHNSEKDLEVYEKIDPIKTVLNEAQQKNGETPLTNEKKKEIIENHKNKYISSNQLHITSMFIGFEVQEGQPIDVARPCEEFMEMCKTASDSYDENKFGLLMKYVKAHDLPNFVYDEGEPRPEKPAKRRKKVKYTTPSKKKKLEHEANEESFKAPTPVKNTEVLDEDEIAARRSSHSNSFPSIENSNKFSDEMATAANITPLASATDLHNESICNTSEGKQSLTDSLQAENNSFSK</sequence>
<dbReference type="PIRSF" id="PIRSF018425">
    <property type="entry name" value="PolyA_polymerase"/>
    <property type="match status" value="1"/>
</dbReference>
<evidence type="ECO:0000313" key="18">
    <source>
        <dbReference type="EMBL" id="SGZ37874.1"/>
    </source>
</evidence>
<evidence type="ECO:0000313" key="19">
    <source>
        <dbReference type="Proteomes" id="UP000183365"/>
    </source>
</evidence>
<feature type="binding site" evidence="13">
    <location>
        <position position="102"/>
    </location>
    <ligand>
        <name>Mg(2+)</name>
        <dbReference type="ChEBI" id="CHEBI:18420"/>
        <label>1</label>
        <note>catalytic</note>
    </ligand>
</feature>
<feature type="domain" description="Poly(A) polymerase RNA-binding" evidence="15">
    <location>
        <begin position="353"/>
        <end position="552"/>
    </location>
</feature>
<dbReference type="EC" id="2.7.7.19" evidence="11"/>
<evidence type="ECO:0000256" key="3">
    <source>
        <dbReference type="ARBA" id="ARBA00010912"/>
    </source>
</evidence>
<dbReference type="SUPFAM" id="SSF81631">
    <property type="entry name" value="PAP/OAS1 substrate-binding domain"/>
    <property type="match status" value="1"/>
</dbReference>
<feature type="binding site" evidence="13">
    <location>
        <position position="100"/>
    </location>
    <ligand>
        <name>Mg(2+)</name>
        <dbReference type="ChEBI" id="CHEBI:18420"/>
        <label>2</label>
        <note>catalytic</note>
    </ligand>
</feature>
<feature type="domain" description="Poly(A) polymerase central" evidence="16">
    <location>
        <begin position="206"/>
        <end position="349"/>
    </location>
</feature>
<comment type="catalytic activity">
    <reaction evidence="11">
        <text>RNA(n) + ATP = RNA(n)-3'-adenine ribonucleotide + diphosphate</text>
        <dbReference type="Rhea" id="RHEA:11332"/>
        <dbReference type="Rhea" id="RHEA-COMP:14527"/>
        <dbReference type="Rhea" id="RHEA-COMP:17347"/>
        <dbReference type="ChEBI" id="CHEBI:30616"/>
        <dbReference type="ChEBI" id="CHEBI:33019"/>
        <dbReference type="ChEBI" id="CHEBI:140395"/>
        <dbReference type="ChEBI" id="CHEBI:173115"/>
        <dbReference type="EC" id="2.7.7.19"/>
    </reaction>
</comment>
<comment type="cofactor">
    <cofactor evidence="1">
        <name>Mn(2+)</name>
        <dbReference type="ChEBI" id="CHEBI:29035"/>
    </cofactor>
</comment>
<feature type="binding site" evidence="12">
    <location>
        <position position="224"/>
    </location>
    <ligand>
        <name>ATP</name>
        <dbReference type="ChEBI" id="CHEBI:30616"/>
    </ligand>
</feature>
<dbReference type="GO" id="GO:0003723">
    <property type="term" value="F:RNA binding"/>
    <property type="evidence" value="ECO:0007669"/>
    <property type="project" value="UniProtKB-UniRule"/>
</dbReference>
<keyword evidence="5 11" id="KW-0808">Transferase</keyword>
<dbReference type="SUPFAM" id="SSF81301">
    <property type="entry name" value="Nucleotidyltransferase"/>
    <property type="match status" value="1"/>
</dbReference>
<feature type="binding site" evidence="12">
    <location>
        <begin position="233"/>
        <end position="234"/>
    </location>
    <ligand>
        <name>ATP</name>
        <dbReference type="ChEBI" id="CHEBI:30616"/>
    </ligand>
</feature>
<dbReference type="GO" id="GO:0005847">
    <property type="term" value="C:mRNA cleavage and polyadenylation specificity factor complex"/>
    <property type="evidence" value="ECO:0007669"/>
    <property type="project" value="EnsemblFungi"/>
</dbReference>
<evidence type="ECO:0000256" key="5">
    <source>
        <dbReference type="ARBA" id="ARBA00022679"/>
    </source>
</evidence>
<evidence type="ECO:0000256" key="4">
    <source>
        <dbReference type="ARBA" id="ARBA00022664"/>
    </source>
</evidence>
<dbReference type="InterPro" id="IPR007012">
    <property type="entry name" value="PolA_pol_cen_dom"/>
</dbReference>
<reference evidence="19" key="1">
    <citation type="submission" date="2016-11" db="EMBL/GenBank/DDBJ databases">
        <authorList>
            <person name="Guldener U."/>
        </authorList>
    </citation>
    <scope>NUCLEOTIDE SEQUENCE [LARGE SCALE GENOMIC DNA]</scope>
</reference>
<evidence type="ECO:0000256" key="11">
    <source>
        <dbReference type="PIRNR" id="PIRNR018425"/>
    </source>
</evidence>
<dbReference type="SUPFAM" id="SSF55003">
    <property type="entry name" value="PAP/Archaeal CCA-adding enzyme, C-terminal domain"/>
    <property type="match status" value="1"/>
</dbReference>
<evidence type="ECO:0000259" key="17">
    <source>
        <dbReference type="Pfam" id="PF20750"/>
    </source>
</evidence>
<dbReference type="PANTHER" id="PTHR10682">
    <property type="entry name" value="POLY A POLYMERASE"/>
    <property type="match status" value="1"/>
</dbReference>
<feature type="region of interest" description="Disordered" evidence="14">
    <location>
        <begin position="541"/>
        <end position="582"/>
    </location>
</feature>
<evidence type="ECO:0000256" key="7">
    <source>
        <dbReference type="ARBA" id="ARBA00022741"/>
    </source>
</evidence>
<dbReference type="GO" id="GO:0005829">
    <property type="term" value="C:cytosol"/>
    <property type="evidence" value="ECO:0007669"/>
    <property type="project" value="EnsemblFungi"/>
</dbReference>
<dbReference type="Proteomes" id="UP000183365">
    <property type="component" value="Unassembled WGS sequence"/>
</dbReference>
<feature type="binding site" evidence="12">
    <location>
        <begin position="87"/>
        <end position="89"/>
    </location>
    <ligand>
        <name>ATP</name>
        <dbReference type="ChEBI" id="CHEBI:30616"/>
    </ligand>
</feature>
<dbReference type="Gene3D" id="3.30.460.10">
    <property type="entry name" value="Beta Polymerase, domain 2"/>
    <property type="match status" value="1"/>
</dbReference>
<dbReference type="InterPro" id="IPR011068">
    <property type="entry name" value="NuclTrfase_I-like_C"/>
</dbReference>
<dbReference type="Pfam" id="PF04926">
    <property type="entry name" value="PAP_RNA-bind"/>
    <property type="match status" value="1"/>
</dbReference>
<name>A0A1L0ATI5_9ASCO</name>
<dbReference type="Gene3D" id="3.30.70.590">
    <property type="entry name" value="Poly(A) polymerase predicted RNA binding domain"/>
    <property type="match status" value="1"/>
</dbReference>
<comment type="cofactor">
    <cofactor evidence="13">
        <name>Mg(2+)</name>
        <dbReference type="ChEBI" id="CHEBI:18420"/>
    </cofactor>
    <text evidence="13">Binds 2 magnesium ions. Also active with manganese.</text>
</comment>
<gene>
    <name evidence="18" type="ORF">HGUI_00074</name>
</gene>
<dbReference type="InterPro" id="IPR014492">
    <property type="entry name" value="PolyA_polymerase"/>
</dbReference>
<evidence type="ECO:0000256" key="1">
    <source>
        <dbReference type="ARBA" id="ARBA00001936"/>
    </source>
</evidence>
<proteinExistence type="inferred from homology"/>
<dbReference type="GO" id="GO:0031126">
    <property type="term" value="P:sno(s)RNA 3'-end processing"/>
    <property type="evidence" value="ECO:0007669"/>
    <property type="project" value="EnsemblFungi"/>
</dbReference>
<dbReference type="InterPro" id="IPR043519">
    <property type="entry name" value="NT_sf"/>
</dbReference>
<evidence type="ECO:0000256" key="14">
    <source>
        <dbReference type="SAM" id="MobiDB-lite"/>
    </source>
</evidence>
<feature type="binding site" evidence="13">
    <location>
        <position position="100"/>
    </location>
    <ligand>
        <name>Mg(2+)</name>
        <dbReference type="ChEBI" id="CHEBI:18420"/>
        <label>1</label>
        <note>catalytic</note>
    </ligand>
</feature>
<comment type="subcellular location">
    <subcellularLocation>
        <location evidence="2 11">Nucleus</location>
    </subcellularLocation>
</comment>
<feature type="binding site" evidence="12">
    <location>
        <position position="215"/>
    </location>
    <ligand>
        <name>ATP</name>
        <dbReference type="ChEBI" id="CHEBI:30616"/>
    </ligand>
</feature>
<protein>
    <recommendedName>
        <fullName evidence="11">Poly(A) polymerase</fullName>
        <ecNumber evidence="11">2.7.7.19</ecNumber>
    </recommendedName>
</protein>
<dbReference type="GO" id="GO:0180010">
    <property type="term" value="P:co-transcriptional mRNA 3'-end processing, cleavage and polyadenylation pathway"/>
    <property type="evidence" value="ECO:0007669"/>
    <property type="project" value="EnsemblFungi"/>
</dbReference>
<keyword evidence="6 13" id="KW-0479">Metal-binding</keyword>
<dbReference type="AlphaFoldDB" id="A0A1L0ATI5"/>
<dbReference type="FunFam" id="3.30.460.10:FF:000002">
    <property type="entry name" value="Poly(A) polymerase alpha, putative"/>
    <property type="match status" value="1"/>
</dbReference>
<dbReference type="GO" id="GO:0033621">
    <property type="term" value="P:nuclear mRNA surveillance of meiosis-specific transcripts"/>
    <property type="evidence" value="ECO:0007669"/>
    <property type="project" value="EnsemblFungi"/>
</dbReference>
<dbReference type="GO" id="GO:0005524">
    <property type="term" value="F:ATP binding"/>
    <property type="evidence" value="ECO:0007669"/>
    <property type="project" value="UniProtKB-UniRule"/>
</dbReference>
<keyword evidence="8 11" id="KW-0067">ATP-binding</keyword>
<dbReference type="InterPro" id="IPR048840">
    <property type="entry name" value="PolA_pol_NTPase"/>
</dbReference>
<organism evidence="18 19">
    <name type="scientific">Hanseniaspora guilliermondii</name>
    <dbReference type="NCBI Taxonomy" id="56406"/>
    <lineage>
        <taxon>Eukaryota</taxon>
        <taxon>Fungi</taxon>
        <taxon>Dikarya</taxon>
        <taxon>Ascomycota</taxon>
        <taxon>Saccharomycotina</taxon>
        <taxon>Saccharomycetes</taxon>
        <taxon>Saccharomycodales</taxon>
        <taxon>Saccharomycodaceae</taxon>
        <taxon>Hanseniaspora</taxon>
    </lineage>
</organism>
<comment type="function">
    <text evidence="11">Polymerase that creates the 3'-poly(A) tail of mRNA's.</text>
</comment>
<keyword evidence="10 11" id="KW-0539">Nucleus</keyword>
<dbReference type="EMBL" id="FQNF01000001">
    <property type="protein sequence ID" value="SGZ37874.1"/>
    <property type="molecule type" value="Genomic_DNA"/>
</dbReference>
<keyword evidence="4 11" id="KW-0507">mRNA processing</keyword>
<keyword evidence="19" id="KW-1185">Reference proteome</keyword>
<dbReference type="Pfam" id="PF04928">
    <property type="entry name" value="PAP_central"/>
    <property type="match status" value="1"/>
</dbReference>
<feature type="compositionally biased region" description="Polar residues" evidence="14">
    <location>
        <begin position="640"/>
        <end position="664"/>
    </location>
</feature>